<dbReference type="Proteomes" id="UP001341281">
    <property type="component" value="Chromosome 01"/>
</dbReference>
<accession>A0AAQ3PF12</accession>
<dbReference type="GO" id="GO:0009626">
    <property type="term" value="P:plant-type hypersensitive response"/>
    <property type="evidence" value="ECO:0007669"/>
    <property type="project" value="UniProtKB-ARBA"/>
</dbReference>
<dbReference type="GO" id="GO:0042742">
    <property type="term" value="P:defense response to bacterium"/>
    <property type="evidence" value="ECO:0007669"/>
    <property type="project" value="UniProtKB-ARBA"/>
</dbReference>
<evidence type="ECO:0000259" key="10">
    <source>
        <dbReference type="Pfam" id="PF23598"/>
    </source>
</evidence>
<dbReference type="InterPro" id="IPR044974">
    <property type="entry name" value="Disease_R_plants"/>
</dbReference>
<dbReference type="PANTHER" id="PTHR23155">
    <property type="entry name" value="DISEASE RESISTANCE PROTEIN RP"/>
    <property type="match status" value="1"/>
</dbReference>
<dbReference type="GO" id="GO:0002758">
    <property type="term" value="P:innate immune response-activating signaling pathway"/>
    <property type="evidence" value="ECO:0007669"/>
    <property type="project" value="UniProtKB-ARBA"/>
</dbReference>
<protein>
    <submittedName>
        <fullName evidence="11">Uncharacterized protein</fullName>
    </submittedName>
</protein>
<organism evidence="11 12">
    <name type="scientific">Paspalum notatum var. saurae</name>
    <dbReference type="NCBI Taxonomy" id="547442"/>
    <lineage>
        <taxon>Eukaryota</taxon>
        <taxon>Viridiplantae</taxon>
        <taxon>Streptophyta</taxon>
        <taxon>Embryophyta</taxon>
        <taxon>Tracheophyta</taxon>
        <taxon>Spermatophyta</taxon>
        <taxon>Magnoliopsida</taxon>
        <taxon>Liliopsida</taxon>
        <taxon>Poales</taxon>
        <taxon>Poaceae</taxon>
        <taxon>PACMAD clade</taxon>
        <taxon>Panicoideae</taxon>
        <taxon>Andropogonodae</taxon>
        <taxon>Paspaleae</taxon>
        <taxon>Paspalinae</taxon>
        <taxon>Paspalum</taxon>
    </lineage>
</organism>
<dbReference type="EMBL" id="CP144745">
    <property type="protein sequence ID" value="WVZ50290.1"/>
    <property type="molecule type" value="Genomic_DNA"/>
</dbReference>
<name>A0AAQ3PF12_PASNO</name>
<dbReference type="Gene3D" id="3.40.50.300">
    <property type="entry name" value="P-loop containing nucleotide triphosphate hydrolases"/>
    <property type="match status" value="1"/>
</dbReference>
<keyword evidence="12" id="KW-1185">Reference proteome</keyword>
<feature type="non-terminal residue" evidence="11">
    <location>
        <position position="877"/>
    </location>
</feature>
<reference evidence="11 12" key="1">
    <citation type="submission" date="2024-02" db="EMBL/GenBank/DDBJ databases">
        <title>High-quality chromosome-scale genome assembly of Pensacola bahiagrass (Paspalum notatum Flugge var. saurae).</title>
        <authorList>
            <person name="Vega J.M."/>
            <person name="Podio M."/>
            <person name="Orjuela J."/>
            <person name="Siena L.A."/>
            <person name="Pessino S.C."/>
            <person name="Combes M.C."/>
            <person name="Mariac C."/>
            <person name="Albertini E."/>
            <person name="Pupilli F."/>
            <person name="Ortiz J.P.A."/>
            <person name="Leblanc O."/>
        </authorList>
    </citation>
    <scope>NUCLEOTIDE SEQUENCE [LARGE SCALE GENOMIC DNA]</scope>
    <source>
        <strain evidence="11">R1</strain>
        <tissue evidence="11">Leaf</tissue>
    </source>
</reference>
<evidence type="ECO:0000313" key="11">
    <source>
        <dbReference type="EMBL" id="WVZ50290.1"/>
    </source>
</evidence>
<keyword evidence="2" id="KW-0433">Leucine-rich repeat</keyword>
<evidence type="ECO:0000256" key="3">
    <source>
        <dbReference type="ARBA" id="ARBA00022737"/>
    </source>
</evidence>
<evidence type="ECO:0000259" key="9">
    <source>
        <dbReference type="Pfam" id="PF23559"/>
    </source>
</evidence>
<dbReference type="InterPro" id="IPR055414">
    <property type="entry name" value="LRR_R13L4/SHOC2-like"/>
</dbReference>
<dbReference type="Pfam" id="PF00931">
    <property type="entry name" value="NB-ARC"/>
    <property type="match status" value="1"/>
</dbReference>
<dbReference type="Pfam" id="PF23559">
    <property type="entry name" value="WHD_DRP"/>
    <property type="match status" value="1"/>
</dbReference>
<proteinExistence type="inferred from homology"/>
<dbReference type="Gene3D" id="1.10.10.10">
    <property type="entry name" value="Winged helix-like DNA-binding domain superfamily/Winged helix DNA-binding domain"/>
    <property type="match status" value="1"/>
</dbReference>
<dbReference type="PANTHER" id="PTHR23155:SF1116">
    <property type="entry name" value="OS12G0273300 PROTEIN"/>
    <property type="match status" value="1"/>
</dbReference>
<evidence type="ECO:0000256" key="6">
    <source>
        <dbReference type="ARBA" id="ARBA00023054"/>
    </source>
</evidence>
<keyword evidence="6" id="KW-0175">Coiled coil</keyword>
<evidence type="ECO:0000259" key="8">
    <source>
        <dbReference type="Pfam" id="PF18052"/>
    </source>
</evidence>
<dbReference type="InterPro" id="IPR041118">
    <property type="entry name" value="Rx_N"/>
</dbReference>
<dbReference type="InterPro" id="IPR032675">
    <property type="entry name" value="LRR_dom_sf"/>
</dbReference>
<evidence type="ECO:0000313" key="12">
    <source>
        <dbReference type="Proteomes" id="UP001341281"/>
    </source>
</evidence>
<evidence type="ECO:0000256" key="4">
    <source>
        <dbReference type="ARBA" id="ARBA00022741"/>
    </source>
</evidence>
<dbReference type="PRINTS" id="PR00364">
    <property type="entry name" value="DISEASERSIST"/>
</dbReference>
<dbReference type="AlphaFoldDB" id="A0AAQ3PF12"/>
<evidence type="ECO:0000256" key="5">
    <source>
        <dbReference type="ARBA" id="ARBA00022821"/>
    </source>
</evidence>
<dbReference type="CDD" id="cd14798">
    <property type="entry name" value="RX-CC_like"/>
    <property type="match status" value="1"/>
</dbReference>
<evidence type="ECO:0000256" key="1">
    <source>
        <dbReference type="ARBA" id="ARBA00008894"/>
    </source>
</evidence>
<evidence type="ECO:0000256" key="2">
    <source>
        <dbReference type="ARBA" id="ARBA00022614"/>
    </source>
</evidence>
<dbReference type="SUPFAM" id="SSF52058">
    <property type="entry name" value="L domain-like"/>
    <property type="match status" value="1"/>
</dbReference>
<dbReference type="InterPro" id="IPR036388">
    <property type="entry name" value="WH-like_DNA-bd_sf"/>
</dbReference>
<dbReference type="GO" id="GO:0043531">
    <property type="term" value="F:ADP binding"/>
    <property type="evidence" value="ECO:0007669"/>
    <property type="project" value="InterPro"/>
</dbReference>
<dbReference type="Gene3D" id="3.80.10.10">
    <property type="entry name" value="Ribonuclease Inhibitor"/>
    <property type="match status" value="1"/>
</dbReference>
<dbReference type="InterPro" id="IPR027417">
    <property type="entry name" value="P-loop_NTPase"/>
</dbReference>
<dbReference type="Gene3D" id="1.10.8.430">
    <property type="entry name" value="Helical domain of apoptotic protease-activating factors"/>
    <property type="match status" value="1"/>
</dbReference>
<dbReference type="Pfam" id="PF18052">
    <property type="entry name" value="Rx_N"/>
    <property type="match status" value="1"/>
</dbReference>
<comment type="similarity">
    <text evidence="1">Belongs to the disease resistance NB-LRR family.</text>
</comment>
<feature type="domain" description="Disease resistance R13L4/SHOC-2-like LRR" evidence="10">
    <location>
        <begin position="510"/>
        <end position="867"/>
    </location>
</feature>
<feature type="domain" description="Disease resistance protein winged helix" evidence="9">
    <location>
        <begin position="390"/>
        <end position="462"/>
    </location>
</feature>
<dbReference type="Gene3D" id="1.20.5.4130">
    <property type="match status" value="1"/>
</dbReference>
<dbReference type="SUPFAM" id="SSF52540">
    <property type="entry name" value="P-loop containing nucleoside triphosphate hydrolases"/>
    <property type="match status" value="1"/>
</dbReference>
<dbReference type="FunFam" id="1.10.10.10:FF:000322">
    <property type="entry name" value="Probable disease resistance protein At1g63360"/>
    <property type="match status" value="1"/>
</dbReference>
<feature type="domain" description="NB-ARC" evidence="7">
    <location>
        <begin position="174"/>
        <end position="295"/>
    </location>
</feature>
<keyword evidence="4" id="KW-0547">Nucleotide-binding</keyword>
<keyword evidence="3" id="KW-0677">Repeat</keyword>
<dbReference type="Pfam" id="PF23598">
    <property type="entry name" value="LRR_14"/>
    <property type="match status" value="1"/>
</dbReference>
<feature type="domain" description="Disease resistance N-terminal" evidence="8">
    <location>
        <begin position="8"/>
        <end position="91"/>
    </location>
</feature>
<dbReference type="InterPro" id="IPR038005">
    <property type="entry name" value="RX-like_CC"/>
</dbReference>
<dbReference type="InterPro" id="IPR002182">
    <property type="entry name" value="NB-ARC"/>
</dbReference>
<dbReference type="InterPro" id="IPR058922">
    <property type="entry name" value="WHD_DRP"/>
</dbReference>
<dbReference type="InterPro" id="IPR042197">
    <property type="entry name" value="Apaf_helical"/>
</dbReference>
<gene>
    <name evidence="11" type="ORF">U9M48_001559</name>
</gene>
<keyword evidence="5" id="KW-0611">Plant defense</keyword>
<sequence length="877" mass="98989">MELVTGALPSVIAKLGDLLAGEYDLQKGVKGEIRFLQSELQSMRGALEKISGAPVDQLDVQDKIWARDLRELSYDIEDNIDAFTVRGRGSDSAKLHLHGVRKLIDRSVGLFRKAKVRHGIATEIKGIRSRVIEVHERRRRYEVNLGKPSTTVDPRLFTRYTEAKELVGIDGARDELIKILTGENEHGKVVSIVGFGGLGKTTLANAVYEKIRPLFNCCAFVSASQTPDLKRLFKGTLYQLDKKKYERINESQLDEVQLVGELREFLQQKRYFIVFDDIWNISIWKMIKCALPDNNVGNNNEDTVKCPDEELEEVSDRILKKCAGVPLAIVTMASLLACKARNKMEWYEVCNSIGTGLENNLDVENMRKILSFSYYDLPSHLKTCLLYLSVFPEDYKIEKRRLIWMWIAEGFIQCEKQGRSLFELGESYFNDLVNRNMIQPVYNSYTDIISECCIHDMVLDLICSMSSEENFVTILNGMDHGSSSHMIRRLSLQTGIEDHAMASATRSLQQVRSVFVFPSAISLIPVLKSFRVLRVLDLQGYDLSEQGCGLKYLGNLFHLRYIGLSDTKIRQVPEEIGNIQFLQTLDMRNNPICDLPSSIIQLVHLKCLCFDGFARVPNGIGSLISLNHLGNVLIDNCTMDILEELGHLTELTVLRIIFMNGWNARLLGCLHKMQKIQCLYIDICMGQRNIGGLDAWVAPRHLRILETKQICWFMWMNPSHLADLHSLSIAVRKLDPTDLQILGRLPALCYLDLLVDHEDLGIAGGFIVSTGSFQCLVYFSFCGFVGLLVFEHGATPRLRTLRCTLSVRGAREITSSDGDLDLGLGNLPLLQEVTVWLDSKGGASEEEVKELKAELRHAAKIHPNHPNFSIDGLAQDE</sequence>
<evidence type="ECO:0000259" key="7">
    <source>
        <dbReference type="Pfam" id="PF00931"/>
    </source>
</evidence>